<keyword evidence="3" id="KW-1185">Reference proteome</keyword>
<organism evidence="2 3">
    <name type="scientific">Lutispora thermophila DSM 19022</name>
    <dbReference type="NCBI Taxonomy" id="1122184"/>
    <lineage>
        <taxon>Bacteria</taxon>
        <taxon>Bacillati</taxon>
        <taxon>Bacillota</taxon>
        <taxon>Clostridia</taxon>
        <taxon>Lutisporales</taxon>
        <taxon>Lutisporaceae</taxon>
        <taxon>Lutispora</taxon>
    </lineage>
</organism>
<dbReference type="PANTHER" id="PTHR46623:SF6">
    <property type="entry name" value="ALPHA_BETA-HYDROLASES SUPERFAMILY PROTEIN"/>
    <property type="match status" value="1"/>
</dbReference>
<dbReference type="AlphaFoldDB" id="A0A1M6ILH3"/>
<dbReference type="PANTHER" id="PTHR46623">
    <property type="entry name" value="CARBOXYMETHYLENEBUTENOLIDASE-RELATED"/>
    <property type="match status" value="1"/>
</dbReference>
<evidence type="ECO:0000313" key="3">
    <source>
        <dbReference type="Proteomes" id="UP000184442"/>
    </source>
</evidence>
<dbReference type="InterPro" id="IPR029058">
    <property type="entry name" value="AB_hydrolase_fold"/>
</dbReference>
<dbReference type="Proteomes" id="UP000184442">
    <property type="component" value="Unassembled WGS sequence"/>
</dbReference>
<name>A0A1M6ILH3_9FIRM</name>
<dbReference type="GO" id="GO:0016787">
    <property type="term" value="F:hydrolase activity"/>
    <property type="evidence" value="ECO:0007669"/>
    <property type="project" value="UniProtKB-KW"/>
</dbReference>
<evidence type="ECO:0000259" key="1">
    <source>
        <dbReference type="Pfam" id="PF01738"/>
    </source>
</evidence>
<dbReference type="STRING" id="1122184.SAMN02745176_03312"/>
<proteinExistence type="predicted"/>
<keyword evidence="2" id="KW-0378">Hydrolase</keyword>
<protein>
    <submittedName>
        <fullName evidence="2">Dienelactone hydrolase</fullName>
    </submittedName>
</protein>
<dbReference type="OrthoDB" id="115291at2"/>
<evidence type="ECO:0000313" key="2">
    <source>
        <dbReference type="EMBL" id="SHJ35237.1"/>
    </source>
</evidence>
<sequence>MIEKVDNNKNAIIILHEIYGINKFIEEVCAEYSAQRFDVFCPDMIQRYSFLYSQQEEAYSNFIRNVGFEYYSKIEDLISKLKLTYEKVFIIGFSVGATIAWRCCEHPECDAIICCYGSRIRDYIWLEPSCPVLMLFARHDSFNVENLAEQLMGKENIELHLLEAHHGFMDSYSEYFSEKQAQIAAMHIQQFLSKQL</sequence>
<dbReference type="SUPFAM" id="SSF53474">
    <property type="entry name" value="alpha/beta-Hydrolases"/>
    <property type="match status" value="1"/>
</dbReference>
<reference evidence="2 3" key="1">
    <citation type="submission" date="2016-11" db="EMBL/GenBank/DDBJ databases">
        <authorList>
            <person name="Jaros S."/>
            <person name="Januszkiewicz K."/>
            <person name="Wedrychowicz H."/>
        </authorList>
    </citation>
    <scope>NUCLEOTIDE SEQUENCE [LARGE SCALE GENOMIC DNA]</scope>
    <source>
        <strain evidence="2 3">DSM 19022</strain>
    </source>
</reference>
<dbReference type="Gene3D" id="3.40.50.1820">
    <property type="entry name" value="alpha/beta hydrolase"/>
    <property type="match status" value="1"/>
</dbReference>
<dbReference type="RefSeq" id="WP_073027724.1">
    <property type="nucleotide sequence ID" value="NZ_FQZS01000034.1"/>
</dbReference>
<gene>
    <name evidence="2" type="ORF">SAMN02745176_03312</name>
</gene>
<accession>A0A1M6ILH3</accession>
<feature type="domain" description="Dienelactone hydrolase" evidence="1">
    <location>
        <begin position="7"/>
        <end position="190"/>
    </location>
</feature>
<dbReference type="InterPro" id="IPR002925">
    <property type="entry name" value="Dienelactn_hydro"/>
</dbReference>
<dbReference type="Pfam" id="PF01738">
    <property type="entry name" value="DLH"/>
    <property type="match status" value="1"/>
</dbReference>
<dbReference type="InterPro" id="IPR051049">
    <property type="entry name" value="Dienelactone_hydrolase-like"/>
</dbReference>
<dbReference type="EMBL" id="FQZS01000034">
    <property type="protein sequence ID" value="SHJ35237.1"/>
    <property type="molecule type" value="Genomic_DNA"/>
</dbReference>